<dbReference type="GO" id="GO:0016020">
    <property type="term" value="C:membrane"/>
    <property type="evidence" value="ECO:0007669"/>
    <property type="project" value="UniProtKB-SubCell"/>
</dbReference>
<evidence type="ECO:0000256" key="3">
    <source>
        <dbReference type="ARBA" id="ARBA00022989"/>
    </source>
</evidence>
<keyword evidence="7" id="KW-1185">Reference proteome</keyword>
<evidence type="ECO:0000313" key="7">
    <source>
        <dbReference type="Proteomes" id="UP001530377"/>
    </source>
</evidence>
<evidence type="ECO:0000256" key="2">
    <source>
        <dbReference type="ARBA" id="ARBA00022692"/>
    </source>
</evidence>
<evidence type="ECO:0000256" key="4">
    <source>
        <dbReference type="ARBA" id="ARBA00023136"/>
    </source>
</evidence>
<feature type="transmembrane region" description="Helical" evidence="5">
    <location>
        <begin position="339"/>
        <end position="362"/>
    </location>
</feature>
<proteinExistence type="predicted"/>
<name>A0ABD3R3K9_9STRA</name>
<sequence>MIAASAGWTPLYLSTIAGMSTCLGALIVFCHPIDNGDDADDETVNLEDCTGRKKVSGRRKVSPSTMAFSLALAGSVMVTVSVVSIGPECLAANSTRQTSQNSNLDDENSFFVFGITLMPVFSWSFLQRLLSFGLGWFSYYLMSKYALAEPEEILSNHFESVRTISSLPSVCGKNSDDEHDNECALASNSPPKKNMALLDIDTCNNLNGSWQRRGYGIEDVDVTISATSGKRKGLFRTHPTGRMKCCCRPFATCLSSLLVFIRGSDLNTSEARRANRVAMILFFSLLLHNFPEGLAVAASALESDKLGMTVTIGIMIHNIPEGIAIAIPCLKARPDSPFFSFILASVSGLAEPAGAFVSLVFLRGVEQRQVDRGATKGDAIGGEGSLENVLAFVAGIMITVSFLELFPEAKRHAEKSGMKAYYAGLCVGFIIMIATEFGMSF</sequence>
<organism evidence="6 7">
    <name type="scientific">Cyclostephanos tholiformis</name>
    <dbReference type="NCBI Taxonomy" id="382380"/>
    <lineage>
        <taxon>Eukaryota</taxon>
        <taxon>Sar</taxon>
        <taxon>Stramenopiles</taxon>
        <taxon>Ochrophyta</taxon>
        <taxon>Bacillariophyta</taxon>
        <taxon>Coscinodiscophyceae</taxon>
        <taxon>Thalassiosirophycidae</taxon>
        <taxon>Stephanodiscales</taxon>
        <taxon>Stephanodiscaceae</taxon>
        <taxon>Cyclostephanos</taxon>
    </lineage>
</organism>
<evidence type="ECO:0000313" key="6">
    <source>
        <dbReference type="EMBL" id="KAL3807268.1"/>
    </source>
</evidence>
<dbReference type="PANTHER" id="PTHR11040">
    <property type="entry name" value="ZINC/IRON TRANSPORTER"/>
    <property type="match status" value="1"/>
</dbReference>
<feature type="transmembrane region" description="Helical" evidence="5">
    <location>
        <begin position="110"/>
        <end position="137"/>
    </location>
</feature>
<keyword evidence="3 5" id="KW-1133">Transmembrane helix</keyword>
<reference evidence="6 7" key="1">
    <citation type="submission" date="2024-10" db="EMBL/GenBank/DDBJ databases">
        <title>Updated reference genomes for cyclostephanoid diatoms.</title>
        <authorList>
            <person name="Roberts W.R."/>
            <person name="Alverson A.J."/>
        </authorList>
    </citation>
    <scope>NUCLEOTIDE SEQUENCE [LARGE SCALE GENOMIC DNA]</scope>
    <source>
        <strain evidence="6 7">AJA228-03</strain>
    </source>
</reference>
<feature type="transmembrane region" description="Helical" evidence="5">
    <location>
        <begin position="12"/>
        <end position="30"/>
    </location>
</feature>
<dbReference type="PANTHER" id="PTHR11040:SF205">
    <property type="entry name" value="ZINC TRANSPORTER ZUPT"/>
    <property type="match status" value="1"/>
</dbReference>
<keyword evidence="2 5" id="KW-0812">Transmembrane</keyword>
<keyword evidence="4 5" id="KW-0472">Membrane</keyword>
<dbReference type="InterPro" id="IPR003689">
    <property type="entry name" value="ZIP"/>
</dbReference>
<feature type="transmembrane region" description="Helical" evidence="5">
    <location>
        <begin position="419"/>
        <end position="439"/>
    </location>
</feature>
<dbReference type="Proteomes" id="UP001530377">
    <property type="component" value="Unassembled WGS sequence"/>
</dbReference>
<evidence type="ECO:0000256" key="1">
    <source>
        <dbReference type="ARBA" id="ARBA00004141"/>
    </source>
</evidence>
<protein>
    <submittedName>
        <fullName evidence="6">Uncharacterized protein</fullName>
    </submittedName>
</protein>
<dbReference type="AlphaFoldDB" id="A0ABD3R3K9"/>
<accession>A0ABD3R3K9</accession>
<feature type="transmembrane region" description="Helical" evidence="5">
    <location>
        <begin position="66"/>
        <end position="86"/>
    </location>
</feature>
<dbReference type="EMBL" id="JALLPB020000653">
    <property type="protein sequence ID" value="KAL3807268.1"/>
    <property type="molecule type" value="Genomic_DNA"/>
</dbReference>
<evidence type="ECO:0000256" key="5">
    <source>
        <dbReference type="SAM" id="Phobius"/>
    </source>
</evidence>
<comment type="subcellular location">
    <subcellularLocation>
        <location evidence="1">Membrane</location>
        <topology evidence="1">Multi-pass membrane protein</topology>
    </subcellularLocation>
</comment>
<comment type="caution">
    <text evidence="6">The sequence shown here is derived from an EMBL/GenBank/DDBJ whole genome shotgun (WGS) entry which is preliminary data.</text>
</comment>
<dbReference type="Pfam" id="PF02535">
    <property type="entry name" value="Zip"/>
    <property type="match status" value="1"/>
</dbReference>
<gene>
    <name evidence="6" type="ORF">ACHAXA_004084</name>
</gene>